<evidence type="ECO:0000313" key="7">
    <source>
        <dbReference type="EMBL" id="PIP86284.1"/>
    </source>
</evidence>
<keyword evidence="5 6" id="KW-0472">Membrane</keyword>
<evidence type="ECO:0000256" key="3">
    <source>
        <dbReference type="ARBA" id="ARBA00022960"/>
    </source>
</evidence>
<evidence type="ECO:0008006" key="9">
    <source>
        <dbReference type="Google" id="ProtNLM"/>
    </source>
</evidence>
<dbReference type="PANTHER" id="PTHR30474:SF1">
    <property type="entry name" value="PEPTIDOGLYCAN GLYCOSYLTRANSFERASE MRDB"/>
    <property type="match status" value="1"/>
</dbReference>
<gene>
    <name evidence="7" type="ORF">COW82_02830</name>
</gene>
<dbReference type="GO" id="GO:0005886">
    <property type="term" value="C:plasma membrane"/>
    <property type="evidence" value="ECO:0007669"/>
    <property type="project" value="TreeGrafter"/>
</dbReference>
<dbReference type="GO" id="GO:0051301">
    <property type="term" value="P:cell division"/>
    <property type="evidence" value="ECO:0007669"/>
    <property type="project" value="InterPro"/>
</dbReference>
<evidence type="ECO:0000256" key="6">
    <source>
        <dbReference type="SAM" id="Phobius"/>
    </source>
</evidence>
<evidence type="ECO:0000256" key="2">
    <source>
        <dbReference type="ARBA" id="ARBA00022692"/>
    </source>
</evidence>
<dbReference type="GO" id="GO:0008360">
    <property type="term" value="P:regulation of cell shape"/>
    <property type="evidence" value="ECO:0007669"/>
    <property type="project" value="UniProtKB-KW"/>
</dbReference>
<dbReference type="Proteomes" id="UP000231276">
    <property type="component" value="Unassembled WGS sequence"/>
</dbReference>
<keyword evidence="3" id="KW-0133">Cell shape</keyword>
<feature type="transmembrane region" description="Helical" evidence="6">
    <location>
        <begin position="74"/>
        <end position="93"/>
    </location>
</feature>
<feature type="transmembrane region" description="Helical" evidence="6">
    <location>
        <begin position="306"/>
        <end position="328"/>
    </location>
</feature>
<name>A0A2H0DVT0_9BACT</name>
<feature type="transmembrane region" description="Helical" evidence="6">
    <location>
        <begin position="164"/>
        <end position="181"/>
    </location>
</feature>
<dbReference type="InterPro" id="IPR001182">
    <property type="entry name" value="FtsW/RodA"/>
</dbReference>
<sequence length="401" mass="44889">MSLFKEKKPNMDWAMFLSIIPLLGAGLVTMHSFLSTEGVFGNVFFERQIVWIFIGLLVFWGASLIDWRFLRKTWVSVFLFLISTALLLALLLFGEVAKGAASWFDFGGFSFQPSDPIKIFLIIILAKYFSRRHVEIANFRHILVSGFYAGVIFLLVFLQPDFGSAIIIFMIWFGMVLVSGLSKKHFLLVLLSAILVFGLLWSFILAPYQKTRILTFLNPLTDAGGAGYNALQSTIAVGSGGVIGKGVGYGTQSRLEFLPEYETDFIFAAYSEEWGFVGVMMLFFLFEILFRRILLNSMRGAGNFEILFGLGVAIYFMSHFVIHVGMNIGLLPVTGTTIPFLSYGGSHLLTEFLALGILMGMRRYGKAYHKDDTKNEFLGLEKTIPRPEAARPLPDGIRSLS</sequence>
<reference evidence="7 8" key="1">
    <citation type="submission" date="2017-09" db="EMBL/GenBank/DDBJ databases">
        <title>Depth-based differentiation of microbial function through sediment-hosted aquifers and enrichment of novel symbionts in the deep terrestrial subsurface.</title>
        <authorList>
            <person name="Probst A.J."/>
            <person name="Ladd B."/>
            <person name="Jarett J.K."/>
            <person name="Geller-Mcgrath D.E."/>
            <person name="Sieber C.M."/>
            <person name="Emerson J.B."/>
            <person name="Anantharaman K."/>
            <person name="Thomas B.C."/>
            <person name="Malmstrom R."/>
            <person name="Stieglmeier M."/>
            <person name="Klingl A."/>
            <person name="Woyke T."/>
            <person name="Ryan C.M."/>
            <person name="Banfield J.F."/>
        </authorList>
    </citation>
    <scope>NUCLEOTIDE SEQUENCE [LARGE SCALE GENOMIC DNA]</scope>
    <source>
        <strain evidence="7">CG22_combo_CG10-13_8_21_14_all_43_18</strain>
    </source>
</reference>
<dbReference type="GO" id="GO:0015648">
    <property type="term" value="F:lipid-linked peptidoglycan transporter activity"/>
    <property type="evidence" value="ECO:0007669"/>
    <property type="project" value="TreeGrafter"/>
</dbReference>
<evidence type="ECO:0000313" key="8">
    <source>
        <dbReference type="Proteomes" id="UP000231276"/>
    </source>
</evidence>
<dbReference type="EMBL" id="PCTS01000039">
    <property type="protein sequence ID" value="PIP86284.1"/>
    <property type="molecule type" value="Genomic_DNA"/>
</dbReference>
<feature type="transmembrane region" description="Helical" evidence="6">
    <location>
        <begin position="142"/>
        <end position="158"/>
    </location>
</feature>
<evidence type="ECO:0000256" key="5">
    <source>
        <dbReference type="ARBA" id="ARBA00023136"/>
    </source>
</evidence>
<dbReference type="PANTHER" id="PTHR30474">
    <property type="entry name" value="CELL CYCLE PROTEIN"/>
    <property type="match status" value="1"/>
</dbReference>
<feature type="transmembrane region" description="Helical" evidence="6">
    <location>
        <begin position="49"/>
        <end position="67"/>
    </location>
</feature>
<dbReference type="GO" id="GO:0032153">
    <property type="term" value="C:cell division site"/>
    <property type="evidence" value="ECO:0007669"/>
    <property type="project" value="TreeGrafter"/>
</dbReference>
<accession>A0A2H0DVT0</accession>
<proteinExistence type="predicted"/>
<feature type="transmembrane region" description="Helical" evidence="6">
    <location>
        <begin position="340"/>
        <end position="360"/>
    </location>
</feature>
<feature type="transmembrane region" description="Helical" evidence="6">
    <location>
        <begin position="188"/>
        <end position="208"/>
    </location>
</feature>
<feature type="transmembrane region" description="Helical" evidence="6">
    <location>
        <begin position="12"/>
        <end position="34"/>
    </location>
</feature>
<evidence type="ECO:0000256" key="4">
    <source>
        <dbReference type="ARBA" id="ARBA00022989"/>
    </source>
</evidence>
<feature type="transmembrane region" description="Helical" evidence="6">
    <location>
        <begin position="274"/>
        <end position="294"/>
    </location>
</feature>
<keyword evidence="4 6" id="KW-1133">Transmembrane helix</keyword>
<comment type="caution">
    <text evidence="7">The sequence shown here is derived from an EMBL/GenBank/DDBJ whole genome shotgun (WGS) entry which is preliminary data.</text>
</comment>
<evidence type="ECO:0000256" key="1">
    <source>
        <dbReference type="ARBA" id="ARBA00004141"/>
    </source>
</evidence>
<feature type="transmembrane region" description="Helical" evidence="6">
    <location>
        <begin position="113"/>
        <end position="130"/>
    </location>
</feature>
<organism evidence="7 8">
    <name type="scientific">Candidatus Campbellbacteria bacterium CG22_combo_CG10-13_8_21_14_all_43_18</name>
    <dbReference type="NCBI Taxonomy" id="1974530"/>
    <lineage>
        <taxon>Bacteria</taxon>
        <taxon>Candidatus Campbelliibacteriota</taxon>
    </lineage>
</organism>
<comment type="subcellular location">
    <subcellularLocation>
        <location evidence="1">Membrane</location>
        <topology evidence="1">Multi-pass membrane protein</topology>
    </subcellularLocation>
</comment>
<dbReference type="Pfam" id="PF01098">
    <property type="entry name" value="FTSW_RODA_SPOVE"/>
    <property type="match status" value="1"/>
</dbReference>
<keyword evidence="2 6" id="KW-0812">Transmembrane</keyword>
<protein>
    <recommendedName>
        <fullName evidence="9">Rod shape-determining protein RodA</fullName>
    </recommendedName>
</protein>
<dbReference type="AlphaFoldDB" id="A0A2H0DVT0"/>